<dbReference type="Proteomes" id="UP001431209">
    <property type="component" value="Unassembled WGS sequence"/>
</dbReference>
<sequence length="147" mass="16772">MQYTKRLQKELQKIQSTPIEGITVGDVSNLQKWVVQLDGAKGTLYEGEHFTLQFCFPNNYPLESPEVIFIGNVPIHEHVYSNGHICLNVLYDGWSPVLSVSTICLSLQSMLSSATQKVRPRDNDNYVRNCFGKSPKQGRWLFHDDKV</sequence>
<dbReference type="InterPro" id="IPR050113">
    <property type="entry name" value="Ub_conjugating_enzyme"/>
</dbReference>
<protein>
    <submittedName>
        <fullName evidence="2">Ubiquitin conjugating enzyme E2</fullName>
    </submittedName>
</protein>
<dbReference type="AlphaFoldDB" id="A0AAW2ZMY6"/>
<dbReference type="EMBL" id="JAOPGA020001779">
    <property type="protein sequence ID" value="KAL0491222.1"/>
    <property type="molecule type" value="Genomic_DNA"/>
</dbReference>
<dbReference type="SUPFAM" id="SSF54495">
    <property type="entry name" value="UBC-like"/>
    <property type="match status" value="1"/>
</dbReference>
<dbReference type="Pfam" id="PF00179">
    <property type="entry name" value="UQ_con"/>
    <property type="match status" value="1"/>
</dbReference>
<organism evidence="2 3">
    <name type="scientific">Acrasis kona</name>
    <dbReference type="NCBI Taxonomy" id="1008807"/>
    <lineage>
        <taxon>Eukaryota</taxon>
        <taxon>Discoba</taxon>
        <taxon>Heterolobosea</taxon>
        <taxon>Tetramitia</taxon>
        <taxon>Eutetramitia</taxon>
        <taxon>Acrasidae</taxon>
        <taxon>Acrasis</taxon>
    </lineage>
</organism>
<feature type="domain" description="UBC core" evidence="1">
    <location>
        <begin position="2"/>
        <end position="147"/>
    </location>
</feature>
<dbReference type="InterPro" id="IPR000608">
    <property type="entry name" value="UBC"/>
</dbReference>
<dbReference type="PROSITE" id="PS50127">
    <property type="entry name" value="UBC_2"/>
    <property type="match status" value="1"/>
</dbReference>
<proteinExistence type="predicted"/>
<dbReference type="Gene3D" id="3.10.110.10">
    <property type="entry name" value="Ubiquitin Conjugating Enzyme"/>
    <property type="match status" value="1"/>
</dbReference>
<comment type="caution">
    <text evidence="2">The sequence shown here is derived from an EMBL/GenBank/DDBJ whole genome shotgun (WGS) entry which is preliminary data.</text>
</comment>
<dbReference type="CDD" id="cd23808">
    <property type="entry name" value="UBCc_UBE2W"/>
    <property type="match status" value="1"/>
</dbReference>
<evidence type="ECO:0000313" key="2">
    <source>
        <dbReference type="EMBL" id="KAL0491222.1"/>
    </source>
</evidence>
<reference evidence="2 3" key="1">
    <citation type="submission" date="2024-03" db="EMBL/GenBank/DDBJ databases">
        <title>The Acrasis kona genome and developmental transcriptomes reveal deep origins of eukaryotic multicellular pathways.</title>
        <authorList>
            <person name="Sheikh S."/>
            <person name="Fu C.-J."/>
            <person name="Brown M.W."/>
            <person name="Baldauf S.L."/>
        </authorList>
    </citation>
    <scope>NUCLEOTIDE SEQUENCE [LARGE SCALE GENOMIC DNA]</scope>
    <source>
        <strain evidence="2 3">ATCC MYA-3509</strain>
    </source>
</reference>
<name>A0AAW2ZMY6_9EUKA</name>
<dbReference type="SMART" id="SM00212">
    <property type="entry name" value="UBCc"/>
    <property type="match status" value="1"/>
</dbReference>
<accession>A0AAW2ZMY6</accession>
<dbReference type="InterPro" id="IPR016135">
    <property type="entry name" value="UBQ-conjugating_enzyme/RWD"/>
</dbReference>
<dbReference type="FunFam" id="3.10.110.10:FF:000072">
    <property type="entry name" value="Ubiquitin-conjugating enzyme E2 W"/>
    <property type="match status" value="1"/>
</dbReference>
<evidence type="ECO:0000313" key="3">
    <source>
        <dbReference type="Proteomes" id="UP001431209"/>
    </source>
</evidence>
<dbReference type="PANTHER" id="PTHR24067">
    <property type="entry name" value="UBIQUITIN-CONJUGATING ENZYME E2"/>
    <property type="match status" value="1"/>
</dbReference>
<gene>
    <name evidence="2" type="ORF">AKO1_009966</name>
</gene>
<keyword evidence="3" id="KW-1185">Reference proteome</keyword>
<evidence type="ECO:0000259" key="1">
    <source>
        <dbReference type="PROSITE" id="PS50127"/>
    </source>
</evidence>